<gene>
    <name evidence="9" type="primary">HAMP</name>
</gene>
<keyword evidence="6" id="KW-1015">Disulfide bond</keyword>
<dbReference type="GO" id="GO:0034760">
    <property type="term" value="P:negative regulation of iron ion transmembrane transport"/>
    <property type="evidence" value="ECO:0007669"/>
    <property type="project" value="TreeGrafter"/>
</dbReference>
<evidence type="ECO:0000313" key="8">
    <source>
        <dbReference type="Proteomes" id="UP001190640"/>
    </source>
</evidence>
<name>A0AA97KI33_EUBMA</name>
<evidence type="ECO:0000256" key="6">
    <source>
        <dbReference type="ARBA" id="ARBA00023157"/>
    </source>
</evidence>
<feature type="chain" id="PRO_5041726867" evidence="7">
    <location>
        <begin position="23"/>
        <end position="86"/>
    </location>
</feature>
<keyword evidence="5 7" id="KW-0732">Signal</keyword>
<dbReference type="PANTHER" id="PTHR16877">
    <property type="entry name" value="HEPCIDIN"/>
    <property type="match status" value="1"/>
</dbReference>
<dbReference type="KEGG" id="emc:129343560"/>
<proteinExistence type="inferred from homology"/>
<dbReference type="Proteomes" id="UP001190640">
    <property type="component" value="Chromosome 15"/>
</dbReference>
<dbReference type="GO" id="GO:0006879">
    <property type="term" value="P:intracellular iron ion homeostasis"/>
    <property type="evidence" value="ECO:0007669"/>
    <property type="project" value="InterPro"/>
</dbReference>
<evidence type="ECO:0000256" key="4">
    <source>
        <dbReference type="ARBA" id="ARBA00022702"/>
    </source>
</evidence>
<dbReference type="GeneID" id="129343560"/>
<feature type="signal peptide" evidence="7">
    <location>
        <begin position="1"/>
        <end position="22"/>
    </location>
</feature>
<evidence type="ECO:0000313" key="9">
    <source>
        <dbReference type="RefSeq" id="XP_054855809.1"/>
    </source>
</evidence>
<evidence type="ECO:0000256" key="7">
    <source>
        <dbReference type="SAM" id="SignalP"/>
    </source>
</evidence>
<evidence type="ECO:0000256" key="5">
    <source>
        <dbReference type="ARBA" id="ARBA00022729"/>
    </source>
</evidence>
<evidence type="ECO:0000256" key="3">
    <source>
        <dbReference type="ARBA" id="ARBA00022525"/>
    </source>
</evidence>
<dbReference type="AlphaFoldDB" id="A0AA97KI33"/>
<protein>
    <submittedName>
        <fullName evidence="9">Hepcidin</fullName>
    </submittedName>
</protein>
<dbReference type="GO" id="GO:0042742">
    <property type="term" value="P:defense response to bacterium"/>
    <property type="evidence" value="ECO:0007669"/>
    <property type="project" value="TreeGrafter"/>
</dbReference>
<organism evidence="8 9">
    <name type="scientific">Eublepharis macularius</name>
    <name type="common">Leopard gecko</name>
    <name type="synonym">Cyrtodactylus macularius</name>
    <dbReference type="NCBI Taxonomy" id="481883"/>
    <lineage>
        <taxon>Eukaryota</taxon>
        <taxon>Metazoa</taxon>
        <taxon>Chordata</taxon>
        <taxon>Craniata</taxon>
        <taxon>Vertebrata</taxon>
        <taxon>Euteleostomi</taxon>
        <taxon>Lepidosauria</taxon>
        <taxon>Squamata</taxon>
        <taxon>Bifurcata</taxon>
        <taxon>Gekkota</taxon>
        <taxon>Eublepharidae</taxon>
        <taxon>Eublepharinae</taxon>
        <taxon>Eublepharis</taxon>
    </lineage>
</organism>
<dbReference type="Pfam" id="PF06446">
    <property type="entry name" value="Hepcidin"/>
    <property type="match status" value="1"/>
</dbReference>
<keyword evidence="8" id="KW-1185">Reference proteome</keyword>
<accession>A0AA97KI33</accession>
<dbReference type="InterPro" id="IPR010500">
    <property type="entry name" value="Hepcidin"/>
</dbReference>
<evidence type="ECO:0000256" key="2">
    <source>
        <dbReference type="ARBA" id="ARBA00008022"/>
    </source>
</evidence>
<comment type="subcellular location">
    <subcellularLocation>
        <location evidence="1">Secreted</location>
    </subcellularLocation>
</comment>
<dbReference type="RefSeq" id="XP_054855809.1">
    <property type="nucleotide sequence ID" value="XM_054999834.1"/>
</dbReference>
<dbReference type="GO" id="GO:0005179">
    <property type="term" value="F:hormone activity"/>
    <property type="evidence" value="ECO:0007669"/>
    <property type="project" value="UniProtKB-KW"/>
</dbReference>
<dbReference type="PANTHER" id="PTHR16877:SF0">
    <property type="entry name" value="HEPCIDIN"/>
    <property type="match status" value="1"/>
</dbReference>
<dbReference type="GO" id="GO:0005615">
    <property type="term" value="C:extracellular space"/>
    <property type="evidence" value="ECO:0007669"/>
    <property type="project" value="TreeGrafter"/>
</dbReference>
<keyword evidence="3" id="KW-0964">Secreted</keyword>
<comment type="similarity">
    <text evidence="2">Belongs to the hepcidin family.</text>
</comment>
<evidence type="ECO:0000256" key="1">
    <source>
        <dbReference type="ARBA" id="ARBA00004613"/>
    </source>
</evidence>
<reference evidence="9" key="1">
    <citation type="submission" date="2025-08" db="UniProtKB">
        <authorList>
            <consortium name="RefSeq"/>
        </authorList>
    </citation>
    <scope>IDENTIFICATION</scope>
    <source>
        <tissue evidence="9">Blood</tissue>
    </source>
</reference>
<dbReference type="CTD" id="57817"/>
<keyword evidence="4" id="KW-0372">Hormone</keyword>
<sequence>MKLQLLCLVFVLLSVTTRNLCAFTIQTEVKKELASLETHNAEDGIAQTSGLQELLRRTKRFNSHFPICTYCCNCCNNKKCAFCCRT</sequence>